<dbReference type="EMBL" id="KN573731">
    <property type="protein sequence ID" value="KHJ83379.1"/>
    <property type="molecule type" value="Genomic_DNA"/>
</dbReference>
<protein>
    <submittedName>
        <fullName evidence="2">Uncharacterized protein</fullName>
    </submittedName>
</protein>
<keyword evidence="1" id="KW-1133">Transmembrane helix</keyword>
<dbReference type="Proteomes" id="UP000053660">
    <property type="component" value="Unassembled WGS sequence"/>
</dbReference>
<keyword evidence="1" id="KW-0812">Transmembrane</keyword>
<evidence type="ECO:0000256" key="1">
    <source>
        <dbReference type="SAM" id="Phobius"/>
    </source>
</evidence>
<keyword evidence="1" id="KW-0472">Membrane</keyword>
<evidence type="ECO:0000313" key="3">
    <source>
        <dbReference type="Proteomes" id="UP000053660"/>
    </source>
</evidence>
<reference evidence="2 3" key="1">
    <citation type="submission" date="2014-03" db="EMBL/GenBank/DDBJ databases">
        <title>Draft genome of the hookworm Oesophagostomum dentatum.</title>
        <authorList>
            <person name="Mitreva M."/>
        </authorList>
    </citation>
    <scope>NUCLEOTIDE SEQUENCE [LARGE SCALE GENOMIC DNA]</scope>
    <source>
        <strain evidence="2 3">OD-Hann</strain>
    </source>
</reference>
<organism evidence="2 3">
    <name type="scientific">Oesophagostomum dentatum</name>
    <name type="common">Nodular worm</name>
    <dbReference type="NCBI Taxonomy" id="61180"/>
    <lineage>
        <taxon>Eukaryota</taxon>
        <taxon>Metazoa</taxon>
        <taxon>Ecdysozoa</taxon>
        <taxon>Nematoda</taxon>
        <taxon>Chromadorea</taxon>
        <taxon>Rhabditida</taxon>
        <taxon>Rhabditina</taxon>
        <taxon>Rhabditomorpha</taxon>
        <taxon>Strongyloidea</taxon>
        <taxon>Strongylidae</taxon>
        <taxon>Oesophagostomum</taxon>
    </lineage>
</organism>
<sequence>MSYVLYETKFCGANKSGKSSERLRWHGTMNRMHSRMRILTIFIPCTFFLMCTWLWAPWCSEQVEVPEGEVPVTI</sequence>
<keyword evidence="3" id="KW-1185">Reference proteome</keyword>
<gene>
    <name evidence="2" type="ORF">OESDEN_16924</name>
</gene>
<name>A0A0B1SEL5_OESDE</name>
<evidence type="ECO:0000313" key="2">
    <source>
        <dbReference type="EMBL" id="KHJ83379.1"/>
    </source>
</evidence>
<dbReference type="AlphaFoldDB" id="A0A0B1SEL5"/>
<proteinExistence type="predicted"/>
<feature type="transmembrane region" description="Helical" evidence="1">
    <location>
        <begin position="38"/>
        <end position="56"/>
    </location>
</feature>
<accession>A0A0B1SEL5</accession>